<reference evidence="2" key="1">
    <citation type="journal article" date="2022" name="bioRxiv">
        <title>Sequencing and chromosome-scale assembly of the giantPleurodeles waltlgenome.</title>
        <authorList>
            <person name="Brown T."/>
            <person name="Elewa A."/>
            <person name="Iarovenko S."/>
            <person name="Subramanian E."/>
            <person name="Araus A.J."/>
            <person name="Petzold A."/>
            <person name="Susuki M."/>
            <person name="Suzuki K.-i.T."/>
            <person name="Hayashi T."/>
            <person name="Toyoda A."/>
            <person name="Oliveira C."/>
            <person name="Osipova E."/>
            <person name="Leigh N.D."/>
            <person name="Simon A."/>
            <person name="Yun M.H."/>
        </authorList>
    </citation>
    <scope>NUCLEOTIDE SEQUENCE</scope>
    <source>
        <strain evidence="2">20211129_DDA</strain>
        <tissue evidence="2">Liver</tissue>
    </source>
</reference>
<evidence type="ECO:0000256" key="1">
    <source>
        <dbReference type="SAM" id="MobiDB-lite"/>
    </source>
</evidence>
<gene>
    <name evidence="2" type="ORF">NDU88_003707</name>
</gene>
<feature type="compositionally biased region" description="Low complexity" evidence="1">
    <location>
        <begin position="79"/>
        <end position="94"/>
    </location>
</feature>
<dbReference type="Proteomes" id="UP001066276">
    <property type="component" value="Chromosome 5"/>
</dbReference>
<name>A0AAV7RJC0_PLEWA</name>
<proteinExistence type="predicted"/>
<organism evidence="2 3">
    <name type="scientific">Pleurodeles waltl</name>
    <name type="common">Iberian ribbed newt</name>
    <dbReference type="NCBI Taxonomy" id="8319"/>
    <lineage>
        <taxon>Eukaryota</taxon>
        <taxon>Metazoa</taxon>
        <taxon>Chordata</taxon>
        <taxon>Craniata</taxon>
        <taxon>Vertebrata</taxon>
        <taxon>Euteleostomi</taxon>
        <taxon>Amphibia</taxon>
        <taxon>Batrachia</taxon>
        <taxon>Caudata</taxon>
        <taxon>Salamandroidea</taxon>
        <taxon>Salamandridae</taxon>
        <taxon>Pleurodelinae</taxon>
        <taxon>Pleurodeles</taxon>
    </lineage>
</organism>
<sequence>MGTHSKWTPYRAAPGGPSPPYLTSLRSLSVRGHQAPSPKQKAGPTSIGAPTDAPGRTSSSGWARFRGQRRASHPTPSEAAAATQRQTTWAQARTGAHKSV</sequence>
<comment type="caution">
    <text evidence="2">The sequence shown here is derived from an EMBL/GenBank/DDBJ whole genome shotgun (WGS) entry which is preliminary data.</text>
</comment>
<feature type="region of interest" description="Disordered" evidence="1">
    <location>
        <begin position="1"/>
        <end position="100"/>
    </location>
</feature>
<keyword evidence="3" id="KW-1185">Reference proteome</keyword>
<dbReference type="EMBL" id="JANPWB010000009">
    <property type="protein sequence ID" value="KAJ1150920.1"/>
    <property type="molecule type" value="Genomic_DNA"/>
</dbReference>
<dbReference type="AlphaFoldDB" id="A0AAV7RJC0"/>
<protein>
    <submittedName>
        <fullName evidence="2">Uncharacterized protein</fullName>
    </submittedName>
</protein>
<evidence type="ECO:0000313" key="2">
    <source>
        <dbReference type="EMBL" id="KAJ1150920.1"/>
    </source>
</evidence>
<accession>A0AAV7RJC0</accession>
<evidence type="ECO:0000313" key="3">
    <source>
        <dbReference type="Proteomes" id="UP001066276"/>
    </source>
</evidence>